<dbReference type="HAMAP" id="MF_00165">
    <property type="entry name" value="Thymidylate_kinase"/>
    <property type="match status" value="1"/>
</dbReference>
<evidence type="ECO:0000256" key="9">
    <source>
        <dbReference type="ARBA" id="ARBA00048743"/>
    </source>
</evidence>
<dbReference type="AlphaFoldDB" id="A0A841KZC1"/>
<dbReference type="InterPro" id="IPR039430">
    <property type="entry name" value="Thymidylate_kin-like_dom"/>
</dbReference>
<dbReference type="GO" id="GO:0006233">
    <property type="term" value="P:dTDP biosynthetic process"/>
    <property type="evidence" value="ECO:0007669"/>
    <property type="project" value="InterPro"/>
</dbReference>
<keyword evidence="4 11" id="KW-0808">Transferase</keyword>
<evidence type="ECO:0000313" key="14">
    <source>
        <dbReference type="Proteomes" id="UP000579281"/>
    </source>
</evidence>
<dbReference type="Pfam" id="PF02223">
    <property type="entry name" value="Thymidylate_kin"/>
    <property type="match status" value="1"/>
</dbReference>
<dbReference type="Proteomes" id="UP000579281">
    <property type="component" value="Unassembled WGS sequence"/>
</dbReference>
<dbReference type="InterPro" id="IPR027417">
    <property type="entry name" value="P-loop_NTPase"/>
</dbReference>
<comment type="function">
    <text evidence="10 11">Phosphorylation of dTMP to form dTDP in both de novo and salvage pathways of dTTP synthesis.</text>
</comment>
<dbReference type="GO" id="GO:0006235">
    <property type="term" value="P:dTTP biosynthetic process"/>
    <property type="evidence" value="ECO:0007669"/>
    <property type="project" value="UniProtKB-UniRule"/>
</dbReference>
<protein>
    <recommendedName>
        <fullName evidence="3 11">Thymidylate kinase</fullName>
        <ecNumber evidence="2 11">2.7.4.9</ecNumber>
    </recommendedName>
    <alternativeName>
        <fullName evidence="11">dTMP kinase</fullName>
    </alternativeName>
</protein>
<feature type="binding site" evidence="11">
    <location>
        <begin position="10"/>
        <end position="17"/>
    </location>
    <ligand>
        <name>ATP</name>
        <dbReference type="ChEBI" id="CHEBI:30616"/>
    </ligand>
</feature>
<evidence type="ECO:0000256" key="4">
    <source>
        <dbReference type="ARBA" id="ARBA00022679"/>
    </source>
</evidence>
<evidence type="ECO:0000256" key="7">
    <source>
        <dbReference type="ARBA" id="ARBA00022777"/>
    </source>
</evidence>
<evidence type="ECO:0000256" key="11">
    <source>
        <dbReference type="HAMAP-Rule" id="MF_00165"/>
    </source>
</evidence>
<dbReference type="EMBL" id="JACHEN010000045">
    <property type="protein sequence ID" value="MBB6218707.1"/>
    <property type="molecule type" value="Genomic_DNA"/>
</dbReference>
<evidence type="ECO:0000256" key="1">
    <source>
        <dbReference type="ARBA" id="ARBA00009776"/>
    </source>
</evidence>
<dbReference type="PANTHER" id="PTHR10344">
    <property type="entry name" value="THYMIDYLATE KINASE"/>
    <property type="match status" value="1"/>
</dbReference>
<reference evidence="13 14" key="1">
    <citation type="submission" date="2020-08" db="EMBL/GenBank/DDBJ databases">
        <title>Genomic Encyclopedia of Type Strains, Phase IV (KMG-IV): sequencing the most valuable type-strain genomes for metagenomic binning, comparative biology and taxonomic classification.</title>
        <authorList>
            <person name="Goeker M."/>
        </authorList>
    </citation>
    <scope>NUCLEOTIDE SEQUENCE [LARGE SCALE GENOMIC DNA]</scope>
    <source>
        <strain evidence="13 14">DSM 103526</strain>
    </source>
</reference>
<dbReference type="PANTHER" id="PTHR10344:SF4">
    <property type="entry name" value="UMP-CMP KINASE 2, MITOCHONDRIAL"/>
    <property type="match status" value="1"/>
</dbReference>
<dbReference type="RefSeq" id="WP_184313421.1">
    <property type="nucleotide sequence ID" value="NZ_JACHEN010000045.1"/>
</dbReference>
<comment type="catalytic activity">
    <reaction evidence="9 11">
        <text>dTMP + ATP = dTDP + ADP</text>
        <dbReference type="Rhea" id="RHEA:13517"/>
        <dbReference type="ChEBI" id="CHEBI:30616"/>
        <dbReference type="ChEBI" id="CHEBI:58369"/>
        <dbReference type="ChEBI" id="CHEBI:63528"/>
        <dbReference type="ChEBI" id="CHEBI:456216"/>
        <dbReference type="EC" id="2.7.4.9"/>
    </reaction>
</comment>
<evidence type="ECO:0000313" key="13">
    <source>
        <dbReference type="EMBL" id="MBB6218707.1"/>
    </source>
</evidence>
<evidence type="ECO:0000256" key="3">
    <source>
        <dbReference type="ARBA" id="ARBA00017144"/>
    </source>
</evidence>
<dbReference type="InterPro" id="IPR018094">
    <property type="entry name" value="Thymidylate_kinase"/>
</dbReference>
<dbReference type="Gene3D" id="3.40.50.300">
    <property type="entry name" value="P-loop containing nucleotide triphosphate hydrolases"/>
    <property type="match status" value="1"/>
</dbReference>
<dbReference type="GO" id="GO:0006227">
    <property type="term" value="P:dUDP biosynthetic process"/>
    <property type="evidence" value="ECO:0007669"/>
    <property type="project" value="TreeGrafter"/>
</dbReference>
<keyword evidence="8 11" id="KW-0067">ATP-binding</keyword>
<gene>
    <name evidence="11" type="primary">tmk</name>
    <name evidence="13" type="ORF">HNQ80_004881</name>
</gene>
<keyword evidence="7 11" id="KW-0418">Kinase</keyword>
<feature type="domain" description="Thymidylate kinase-like" evidence="12">
    <location>
        <begin position="8"/>
        <end position="197"/>
    </location>
</feature>
<dbReference type="FunFam" id="3.40.50.300:FF:000225">
    <property type="entry name" value="Thymidylate kinase"/>
    <property type="match status" value="1"/>
</dbReference>
<comment type="similarity">
    <text evidence="1 11">Belongs to the thymidylate kinase family.</text>
</comment>
<evidence type="ECO:0000256" key="5">
    <source>
        <dbReference type="ARBA" id="ARBA00022727"/>
    </source>
</evidence>
<dbReference type="GO" id="GO:0004798">
    <property type="term" value="F:dTMP kinase activity"/>
    <property type="evidence" value="ECO:0007669"/>
    <property type="project" value="UniProtKB-UniRule"/>
</dbReference>
<dbReference type="SUPFAM" id="SSF52540">
    <property type="entry name" value="P-loop containing nucleoside triphosphate hydrolases"/>
    <property type="match status" value="1"/>
</dbReference>
<evidence type="ECO:0000259" key="12">
    <source>
        <dbReference type="Pfam" id="PF02223"/>
    </source>
</evidence>
<dbReference type="PROSITE" id="PS01331">
    <property type="entry name" value="THYMIDYLATE_KINASE"/>
    <property type="match status" value="1"/>
</dbReference>
<dbReference type="GO" id="GO:0005829">
    <property type="term" value="C:cytosol"/>
    <property type="evidence" value="ECO:0007669"/>
    <property type="project" value="TreeGrafter"/>
</dbReference>
<evidence type="ECO:0000256" key="2">
    <source>
        <dbReference type="ARBA" id="ARBA00012980"/>
    </source>
</evidence>
<accession>A0A841KZC1</accession>
<organism evidence="13 14">
    <name type="scientific">Anaerosolibacter carboniphilus</name>
    <dbReference type="NCBI Taxonomy" id="1417629"/>
    <lineage>
        <taxon>Bacteria</taxon>
        <taxon>Bacillati</taxon>
        <taxon>Bacillota</taxon>
        <taxon>Clostridia</taxon>
        <taxon>Peptostreptococcales</taxon>
        <taxon>Thermotaleaceae</taxon>
        <taxon>Anaerosolibacter</taxon>
    </lineage>
</organism>
<dbReference type="EC" id="2.7.4.9" evidence="2 11"/>
<keyword evidence="6 11" id="KW-0547">Nucleotide-binding</keyword>
<dbReference type="InterPro" id="IPR018095">
    <property type="entry name" value="Thymidylate_kin_CS"/>
</dbReference>
<sequence>MRGLFITIEGPDGSGKTTQMKKIEEYFTAKGYEVVITREPGGTRIGEKIREIILDKNHVEMDNITEALLYAASRAQHVAEVIKPAVENGKIVICDRFVDSSLVYQGVGRNLGVALVEGINQVAIQGIMPDITFLFKLSPQIGIQRKFSQGNEDRLEREKIDFHRRVFEGYMQLEALYPQRIRGIDASRTIQEVHEEIIGHIEELLESRS</sequence>
<keyword evidence="5 11" id="KW-0545">Nucleotide biosynthesis</keyword>
<dbReference type="CDD" id="cd01672">
    <property type="entry name" value="TMPK"/>
    <property type="match status" value="1"/>
</dbReference>
<comment type="caution">
    <text evidence="13">The sequence shown here is derived from an EMBL/GenBank/DDBJ whole genome shotgun (WGS) entry which is preliminary data.</text>
</comment>
<evidence type="ECO:0000256" key="10">
    <source>
        <dbReference type="ARBA" id="ARBA00057735"/>
    </source>
</evidence>
<proteinExistence type="inferred from homology"/>
<name>A0A841KZC1_9FIRM</name>
<evidence type="ECO:0000256" key="6">
    <source>
        <dbReference type="ARBA" id="ARBA00022741"/>
    </source>
</evidence>
<dbReference type="NCBIfam" id="TIGR00041">
    <property type="entry name" value="DTMP_kinase"/>
    <property type="match status" value="1"/>
</dbReference>
<dbReference type="GO" id="GO:0005524">
    <property type="term" value="F:ATP binding"/>
    <property type="evidence" value="ECO:0007669"/>
    <property type="project" value="UniProtKB-UniRule"/>
</dbReference>
<keyword evidence="14" id="KW-1185">Reference proteome</keyword>
<evidence type="ECO:0000256" key="8">
    <source>
        <dbReference type="ARBA" id="ARBA00022840"/>
    </source>
</evidence>